<reference evidence="1 2" key="1">
    <citation type="journal article" date="2021" name="Hortic Res">
        <title>High-quality reference genome and annotation aids understanding of berry development for evergreen blueberry (Vaccinium darrowii).</title>
        <authorList>
            <person name="Yu J."/>
            <person name="Hulse-Kemp A.M."/>
            <person name="Babiker E."/>
            <person name="Staton M."/>
        </authorList>
    </citation>
    <scope>NUCLEOTIDE SEQUENCE [LARGE SCALE GENOMIC DNA]</scope>
    <source>
        <strain evidence="2">cv. NJ 8807/NJ 8810</strain>
        <tissue evidence="1">Young leaf</tissue>
    </source>
</reference>
<dbReference type="EMBL" id="CM037157">
    <property type="protein sequence ID" value="KAH7850530.1"/>
    <property type="molecule type" value="Genomic_DNA"/>
</dbReference>
<dbReference type="Proteomes" id="UP000828048">
    <property type="component" value="Chromosome 7"/>
</dbReference>
<evidence type="ECO:0000313" key="2">
    <source>
        <dbReference type="Proteomes" id="UP000828048"/>
    </source>
</evidence>
<gene>
    <name evidence="1" type="ORF">Vadar_034409</name>
</gene>
<proteinExistence type="predicted"/>
<organism evidence="1 2">
    <name type="scientific">Vaccinium darrowii</name>
    <dbReference type="NCBI Taxonomy" id="229202"/>
    <lineage>
        <taxon>Eukaryota</taxon>
        <taxon>Viridiplantae</taxon>
        <taxon>Streptophyta</taxon>
        <taxon>Embryophyta</taxon>
        <taxon>Tracheophyta</taxon>
        <taxon>Spermatophyta</taxon>
        <taxon>Magnoliopsida</taxon>
        <taxon>eudicotyledons</taxon>
        <taxon>Gunneridae</taxon>
        <taxon>Pentapetalae</taxon>
        <taxon>asterids</taxon>
        <taxon>Ericales</taxon>
        <taxon>Ericaceae</taxon>
        <taxon>Vaccinioideae</taxon>
        <taxon>Vaccinieae</taxon>
        <taxon>Vaccinium</taxon>
    </lineage>
</organism>
<name>A0ACB7YAV1_9ERIC</name>
<comment type="caution">
    <text evidence="1">The sequence shown here is derived from an EMBL/GenBank/DDBJ whole genome shotgun (WGS) entry which is preliminary data.</text>
</comment>
<keyword evidence="2" id="KW-1185">Reference proteome</keyword>
<evidence type="ECO:0000313" key="1">
    <source>
        <dbReference type="EMBL" id="KAH7850530.1"/>
    </source>
</evidence>
<sequence length="105" mass="11622">MKDHLRLDGKLAPPHPPKPDFFISSTIQSAPLSASSLVLYQSPHFMAPLRKRSCKPYTLVKMRSSSFRPPTWVFSGGGGGCGVLAVIAPWVLSNLLPWTHLLLRR</sequence>
<protein>
    <submittedName>
        <fullName evidence="1">Uncharacterized protein</fullName>
    </submittedName>
</protein>
<accession>A0ACB7YAV1</accession>